<dbReference type="InterPro" id="IPR051199">
    <property type="entry name" value="LPS_LOS_Heptosyltrfase"/>
</dbReference>
<dbReference type="Pfam" id="PF01075">
    <property type="entry name" value="Glyco_transf_9"/>
    <property type="match status" value="1"/>
</dbReference>
<dbReference type="EMBL" id="JAWIIV010000007">
    <property type="protein sequence ID" value="MEC4719559.1"/>
    <property type="molecule type" value="Genomic_DNA"/>
</dbReference>
<dbReference type="EC" id="2.4.-.-" evidence="3"/>
<keyword evidence="4" id="KW-1185">Reference proteome</keyword>
<evidence type="ECO:0000256" key="1">
    <source>
        <dbReference type="ARBA" id="ARBA00022676"/>
    </source>
</evidence>
<proteinExistence type="predicted"/>
<organism evidence="3 4">
    <name type="scientific">Noviherbaspirillum album</name>
    <dbReference type="NCBI Taxonomy" id="3080276"/>
    <lineage>
        <taxon>Bacteria</taxon>
        <taxon>Pseudomonadati</taxon>
        <taxon>Pseudomonadota</taxon>
        <taxon>Betaproteobacteria</taxon>
        <taxon>Burkholderiales</taxon>
        <taxon>Oxalobacteraceae</taxon>
        <taxon>Noviherbaspirillum</taxon>
    </lineage>
</organism>
<name>A0ABU6J7E8_9BURK</name>
<dbReference type="CDD" id="cd03789">
    <property type="entry name" value="GT9_LPS_heptosyltransferase"/>
    <property type="match status" value="1"/>
</dbReference>
<evidence type="ECO:0000256" key="2">
    <source>
        <dbReference type="ARBA" id="ARBA00022679"/>
    </source>
</evidence>
<dbReference type="Gene3D" id="3.40.50.2000">
    <property type="entry name" value="Glycogen Phosphorylase B"/>
    <property type="match status" value="2"/>
</dbReference>
<comment type="caution">
    <text evidence="3">The sequence shown here is derived from an EMBL/GenBank/DDBJ whole genome shotgun (WGS) entry which is preliminary data.</text>
</comment>
<evidence type="ECO:0000313" key="3">
    <source>
        <dbReference type="EMBL" id="MEC4719559.1"/>
    </source>
</evidence>
<gene>
    <name evidence="3" type="ORF">RY831_10385</name>
</gene>
<protein>
    <submittedName>
        <fullName evidence="3">Glycosyltransferase family 9 protein</fullName>
        <ecNumber evidence="3">2.4.-.-</ecNumber>
    </submittedName>
</protein>
<dbReference type="RefSeq" id="WP_326506275.1">
    <property type="nucleotide sequence ID" value="NZ_JAWIIV010000007.1"/>
</dbReference>
<accession>A0ABU6J7E8</accession>
<dbReference type="GO" id="GO:0016757">
    <property type="term" value="F:glycosyltransferase activity"/>
    <property type="evidence" value="ECO:0007669"/>
    <property type="project" value="UniProtKB-KW"/>
</dbReference>
<reference evidence="3 4" key="1">
    <citation type="submission" date="2023-10" db="EMBL/GenBank/DDBJ databases">
        <title>Noviherbaspirillum sp. CPCC 100848 genome assembly.</title>
        <authorList>
            <person name="Li X.Y."/>
            <person name="Fang X.M."/>
        </authorList>
    </citation>
    <scope>NUCLEOTIDE SEQUENCE [LARGE SCALE GENOMIC DNA]</scope>
    <source>
        <strain evidence="3 4">CPCC 100848</strain>
    </source>
</reference>
<dbReference type="Proteomes" id="UP001352263">
    <property type="component" value="Unassembled WGS sequence"/>
</dbReference>
<sequence>MQNLNRVVKDDLFTGVQRIAVFRALQLGDMLCVVPALRALRAAAPQAHITLIGLSWASSFVRRYHRYLDELLVFPGCPGFPEQPARLHEMPGFLAEAQGRRFDLAVQLHGSGAVSNPLTVLLGAKRNAGFHAPGQYCPEPAAFIHWDEREHEVLRYLRLMDHLGAPAQGEHLEFPLTDDDHASLRRSHADLPAPGSYVCIHPGARMLTRRWLPQRFAEVADRLAASGMKIVLTGSPDEAEVVQAVHGAMRMPALNLCGRTDLGGLAALLAQARLVVSNDTGISHVAAAVATPSVIVSCGSDPGRWAPLDSARHRVIHADVACRPCMHQVCPIGHLCAYEVGADAVAELAVHLLDGEGGTQTINVTTEMHP</sequence>
<evidence type="ECO:0000313" key="4">
    <source>
        <dbReference type="Proteomes" id="UP001352263"/>
    </source>
</evidence>
<dbReference type="InterPro" id="IPR002201">
    <property type="entry name" value="Glyco_trans_9"/>
</dbReference>
<keyword evidence="2 3" id="KW-0808">Transferase</keyword>
<dbReference type="PANTHER" id="PTHR30160:SF1">
    <property type="entry name" value="LIPOPOLYSACCHARIDE 1,2-N-ACETYLGLUCOSAMINETRANSFERASE-RELATED"/>
    <property type="match status" value="1"/>
</dbReference>
<dbReference type="PANTHER" id="PTHR30160">
    <property type="entry name" value="TETRAACYLDISACCHARIDE 4'-KINASE-RELATED"/>
    <property type="match status" value="1"/>
</dbReference>
<keyword evidence="1 3" id="KW-0328">Glycosyltransferase</keyword>
<dbReference type="SUPFAM" id="SSF53756">
    <property type="entry name" value="UDP-Glycosyltransferase/glycogen phosphorylase"/>
    <property type="match status" value="1"/>
</dbReference>